<evidence type="ECO:0000313" key="3">
    <source>
        <dbReference type="Proteomes" id="UP001153321"/>
    </source>
</evidence>
<dbReference type="Gene3D" id="3.15.10.30">
    <property type="entry name" value="Haemolymph juvenile hormone binding protein"/>
    <property type="match status" value="3"/>
</dbReference>
<dbReference type="SMART" id="SM00700">
    <property type="entry name" value="JHBP"/>
    <property type="match status" value="1"/>
</dbReference>
<dbReference type="PANTHER" id="PTHR11008:SF29">
    <property type="entry name" value="IP17226P"/>
    <property type="match status" value="1"/>
</dbReference>
<dbReference type="EMBL" id="LR824534">
    <property type="protein sequence ID" value="CAH1643409.1"/>
    <property type="molecule type" value="Genomic_DNA"/>
</dbReference>
<gene>
    <name evidence="2" type="ORF">SPLIT_LOCUS8764</name>
</gene>
<sequence>MKILITISTLVLIVFGNISCHSIDAWIVELPERIRNLIRYGDVDNGIPVLDPYEFQKKQLHLTSETLTSSLFSANINTTNGKFTGLGDFKLQEFNFTKSEIAIEVNFNIPLLKFYSEYYELDGNLYEAIPVRGQGIAEIEIHNISLKGKIYLKQSSDGNSVLLDKIVDPQFSIERIVFDNNIDDVINAMVEDLLADYLTRFNKFIANRMKLVLVLMLCALAAAAPKSNKPVPAAEFADTIESRNILVNALVRQLIAYVRFVVNHGSSIFNIPPLDPLNLEDYHLNVPAGLVNLDLKLSNILATGLEEYDLLGDLFTAIPLYGKGKALFQVENFRFQAKLYLRQSDDEKSVLIDRIENVSFQVPGFKSELTGVIGGGDIDGIVNSVIEEVVIDYVNRFQGAIGKTAASLAISGLNPLLEQLDTWRYIAVLIPRRQ</sequence>
<accession>A0A9P0IBX2</accession>
<feature type="chain" id="PRO_5040120354" evidence="1">
    <location>
        <begin position="21"/>
        <end position="434"/>
    </location>
</feature>
<keyword evidence="1" id="KW-0732">Signal</keyword>
<reference evidence="2" key="1">
    <citation type="submission" date="2022-02" db="EMBL/GenBank/DDBJ databases">
        <authorList>
            <person name="King R."/>
        </authorList>
    </citation>
    <scope>NUCLEOTIDE SEQUENCE</scope>
</reference>
<proteinExistence type="predicted"/>
<dbReference type="InterPro" id="IPR010562">
    <property type="entry name" value="Haemolymph_juvenile_hormone-bd"/>
</dbReference>
<dbReference type="PANTHER" id="PTHR11008">
    <property type="entry name" value="PROTEIN TAKEOUT-LIKE PROTEIN"/>
    <property type="match status" value="1"/>
</dbReference>
<dbReference type="AlphaFoldDB" id="A0A9P0IBX2"/>
<evidence type="ECO:0000256" key="1">
    <source>
        <dbReference type="SAM" id="SignalP"/>
    </source>
</evidence>
<dbReference type="GO" id="GO:0005615">
    <property type="term" value="C:extracellular space"/>
    <property type="evidence" value="ECO:0007669"/>
    <property type="project" value="TreeGrafter"/>
</dbReference>
<organism evidence="2 3">
    <name type="scientific">Spodoptera littoralis</name>
    <name type="common">Egyptian cotton leafworm</name>
    <dbReference type="NCBI Taxonomy" id="7109"/>
    <lineage>
        <taxon>Eukaryota</taxon>
        <taxon>Metazoa</taxon>
        <taxon>Ecdysozoa</taxon>
        <taxon>Arthropoda</taxon>
        <taxon>Hexapoda</taxon>
        <taxon>Insecta</taxon>
        <taxon>Pterygota</taxon>
        <taxon>Neoptera</taxon>
        <taxon>Endopterygota</taxon>
        <taxon>Lepidoptera</taxon>
        <taxon>Glossata</taxon>
        <taxon>Ditrysia</taxon>
        <taxon>Noctuoidea</taxon>
        <taxon>Noctuidae</taxon>
        <taxon>Amphipyrinae</taxon>
        <taxon>Spodoptera</taxon>
    </lineage>
</organism>
<feature type="signal peptide" evidence="1">
    <location>
        <begin position="1"/>
        <end position="20"/>
    </location>
</feature>
<dbReference type="Pfam" id="PF06585">
    <property type="entry name" value="JHBP"/>
    <property type="match status" value="2"/>
</dbReference>
<protein>
    <submittedName>
        <fullName evidence="2">Uncharacterized protein</fullName>
    </submittedName>
</protein>
<name>A0A9P0IBX2_SPOLI</name>
<evidence type="ECO:0000313" key="2">
    <source>
        <dbReference type="EMBL" id="CAH1643409.1"/>
    </source>
</evidence>
<dbReference type="Proteomes" id="UP001153321">
    <property type="component" value="Chromosome 3"/>
</dbReference>
<keyword evidence="3" id="KW-1185">Reference proteome</keyword>
<dbReference type="InterPro" id="IPR038606">
    <property type="entry name" value="To_sf"/>
</dbReference>